<name>A0A4V1IJZ2_METBY</name>
<organism evidence="3 4">
    <name type="scientific">Methylotuvimicrobium buryatense</name>
    <name type="common">Methylomicrobium buryatense</name>
    <dbReference type="NCBI Taxonomy" id="95641"/>
    <lineage>
        <taxon>Bacteria</taxon>
        <taxon>Pseudomonadati</taxon>
        <taxon>Pseudomonadota</taxon>
        <taxon>Gammaproteobacteria</taxon>
        <taxon>Methylococcales</taxon>
        <taxon>Methylococcaceae</taxon>
        <taxon>Methylotuvimicrobium</taxon>
    </lineage>
</organism>
<keyword evidence="1" id="KW-1133">Transmembrane helix</keyword>
<evidence type="ECO:0000313" key="3">
    <source>
        <dbReference type="EMBL" id="QCW83095.1"/>
    </source>
</evidence>
<dbReference type="OrthoDB" id="9810270at2"/>
<accession>A0A4V1IJZ2</accession>
<reference evidence="4" key="1">
    <citation type="journal article" date="2019" name="J. Bacteriol.">
        <title>A Mutagenic Screen Identifies a TonB-Dependent Receptor Required for the Lanthanide Metal Switch in the Type I Methanotroph 'Methylotuvimicrobium buryatense' 5GB1C.</title>
        <authorList>
            <person name="Groom J.D."/>
            <person name="Ford S.M."/>
            <person name="Pesesky M.W."/>
            <person name="Lidstrom M.E."/>
        </authorList>
    </citation>
    <scope>NUCLEOTIDE SEQUENCE [LARGE SCALE GENOMIC DNA]</scope>
    <source>
        <strain evidence="4">5GB1C</strain>
    </source>
</reference>
<proteinExistence type="predicted"/>
<keyword evidence="4" id="KW-1185">Reference proteome</keyword>
<gene>
    <name evidence="3" type="ORF">EQU24_13270</name>
</gene>
<dbReference type="InterPro" id="IPR032816">
    <property type="entry name" value="VTT_dom"/>
</dbReference>
<feature type="transmembrane region" description="Helical" evidence="1">
    <location>
        <begin position="123"/>
        <end position="141"/>
    </location>
</feature>
<dbReference type="AlphaFoldDB" id="A0A4V1IJZ2"/>
<dbReference type="Pfam" id="PF09335">
    <property type="entry name" value="VTT_dom"/>
    <property type="match status" value="1"/>
</dbReference>
<protein>
    <submittedName>
        <fullName evidence="3">DedA family protein</fullName>
    </submittedName>
</protein>
<dbReference type="STRING" id="675511.GCA_000341735_00393"/>
<dbReference type="PANTHER" id="PTHR42709:SF11">
    <property type="entry name" value="DEDA FAMILY PROTEIN"/>
    <property type="match status" value="1"/>
</dbReference>
<dbReference type="PANTHER" id="PTHR42709">
    <property type="entry name" value="ALKALINE PHOSPHATASE LIKE PROTEIN"/>
    <property type="match status" value="1"/>
</dbReference>
<evidence type="ECO:0000256" key="1">
    <source>
        <dbReference type="SAM" id="Phobius"/>
    </source>
</evidence>
<dbReference type="InterPro" id="IPR051311">
    <property type="entry name" value="DedA_domain"/>
</dbReference>
<feature type="transmembrane region" description="Helical" evidence="1">
    <location>
        <begin position="176"/>
        <end position="193"/>
    </location>
</feature>
<sequence>MSMFQALYDKTLSWSRHKHALKYLCALSFAESSFFPIPPDVMLAPMALGRPQQAFRFALWTTVFSVLGGILGYAIGFFLFDQFEPWLTTTHYWEGFLLARQWFTDWGFWAVLVAGFSPIPYKVFTIAAGVMSMVFLPFVLASTVGRGARFFLVSLLIAAGGEKLEAKLREYMDRLGWALVALVVIGGVAYKLMEGG</sequence>
<feature type="domain" description="VTT" evidence="2">
    <location>
        <begin position="41"/>
        <end position="157"/>
    </location>
</feature>
<evidence type="ECO:0000259" key="2">
    <source>
        <dbReference type="Pfam" id="PF09335"/>
    </source>
</evidence>
<dbReference type="EMBL" id="CP035467">
    <property type="protein sequence ID" value="QCW83095.1"/>
    <property type="molecule type" value="Genomic_DNA"/>
</dbReference>
<dbReference type="Proteomes" id="UP000305881">
    <property type="component" value="Chromosome"/>
</dbReference>
<dbReference type="GO" id="GO:0005886">
    <property type="term" value="C:plasma membrane"/>
    <property type="evidence" value="ECO:0007669"/>
    <property type="project" value="TreeGrafter"/>
</dbReference>
<dbReference type="KEGG" id="mbur:EQU24_13270"/>
<keyword evidence="1" id="KW-0472">Membrane</keyword>
<feature type="transmembrane region" description="Helical" evidence="1">
    <location>
        <begin position="57"/>
        <end position="79"/>
    </location>
</feature>
<keyword evidence="1" id="KW-0812">Transmembrane</keyword>
<evidence type="ECO:0000313" key="4">
    <source>
        <dbReference type="Proteomes" id="UP000305881"/>
    </source>
</evidence>